<dbReference type="SUPFAM" id="SSF81653">
    <property type="entry name" value="Calcium ATPase, transduction domain A"/>
    <property type="match status" value="1"/>
</dbReference>
<comment type="subcellular location">
    <subcellularLocation>
        <location evidence="1">Membrane</location>
    </subcellularLocation>
</comment>
<evidence type="ECO:0000256" key="4">
    <source>
        <dbReference type="ARBA" id="ARBA00022723"/>
    </source>
</evidence>
<dbReference type="EMBL" id="LRBP01000012">
    <property type="protein sequence ID" value="OII74336.1"/>
    <property type="molecule type" value="Genomic_DNA"/>
</dbReference>
<dbReference type="CDD" id="cd00371">
    <property type="entry name" value="HMA"/>
    <property type="match status" value="1"/>
</dbReference>
<dbReference type="InterPro" id="IPR006121">
    <property type="entry name" value="HMA_dom"/>
</dbReference>
<evidence type="ECO:0000256" key="5">
    <source>
        <dbReference type="ARBA" id="ARBA00022967"/>
    </source>
</evidence>
<keyword evidence="6 8" id="KW-1133">Transmembrane helix</keyword>
<dbReference type="GO" id="GO:0043682">
    <property type="term" value="F:P-type divalent copper transporter activity"/>
    <property type="evidence" value="ECO:0007669"/>
    <property type="project" value="TreeGrafter"/>
</dbReference>
<dbReference type="Pfam" id="PF00122">
    <property type="entry name" value="E1-E2_ATPase"/>
    <property type="match status" value="1"/>
</dbReference>
<dbReference type="InterPro" id="IPR008250">
    <property type="entry name" value="ATPase_P-typ_transduc_dom_A_sf"/>
</dbReference>
<dbReference type="Gene3D" id="3.40.1110.10">
    <property type="entry name" value="Calcium-transporting ATPase, cytoplasmic domain N"/>
    <property type="match status" value="1"/>
</dbReference>
<gene>
    <name evidence="10" type="ORF">cubi_01180</name>
</gene>
<dbReference type="OrthoDB" id="432719at2759"/>
<protein>
    <submittedName>
        <fullName evidence="10">ATPase</fullName>
    </submittedName>
</protein>
<dbReference type="Gene3D" id="2.70.150.10">
    <property type="entry name" value="Calcium-transporting ATPase, cytoplasmic transduction domain A"/>
    <property type="match status" value="1"/>
</dbReference>
<feature type="transmembrane region" description="Helical" evidence="8">
    <location>
        <begin position="726"/>
        <end position="748"/>
    </location>
</feature>
<dbReference type="GO" id="GO:0055070">
    <property type="term" value="P:copper ion homeostasis"/>
    <property type="evidence" value="ECO:0007669"/>
    <property type="project" value="TreeGrafter"/>
</dbReference>
<keyword evidence="7 8" id="KW-0472">Membrane</keyword>
<dbReference type="GO" id="GO:0000166">
    <property type="term" value="F:nucleotide binding"/>
    <property type="evidence" value="ECO:0007669"/>
    <property type="project" value="InterPro"/>
</dbReference>
<proteinExistence type="inferred from homology"/>
<dbReference type="InterPro" id="IPR018303">
    <property type="entry name" value="ATPase_P-typ_P_site"/>
</dbReference>
<feature type="transmembrane region" description="Helical" evidence="8">
    <location>
        <begin position="403"/>
        <end position="422"/>
    </location>
</feature>
<evidence type="ECO:0000256" key="1">
    <source>
        <dbReference type="ARBA" id="ARBA00004370"/>
    </source>
</evidence>
<dbReference type="SFLD" id="SFLDS00003">
    <property type="entry name" value="Haloacid_Dehalogenase"/>
    <property type="match status" value="1"/>
</dbReference>
<dbReference type="InterPro" id="IPR036412">
    <property type="entry name" value="HAD-like_sf"/>
</dbReference>
<evidence type="ECO:0000256" key="8">
    <source>
        <dbReference type="SAM" id="Phobius"/>
    </source>
</evidence>
<dbReference type="InterPro" id="IPR059000">
    <property type="entry name" value="ATPase_P-type_domA"/>
</dbReference>
<sequence length="1257" mass="144352">MNSLDLQVNGMTCMSCATTIKNLLLHYKFVKDVEINIILNSVRVILNNKITLDERKKICDTINNAGFICLLKSSTIMNNVLSLSIDDVKLEERSLESEIVYGSSKDIAEQILNSKGIKFLKLHQIPIEDMKIIVKALENKTGIITIISYLKWGQLCILFDENQITIMQIQQILEKSDIWMLSYMKFYCLFGKEKLSCVNKLRIKCIFRLNSDREGIGLIQKIYNCLRRRNANIEFIKDFTTSIGCIVSGIFGIYNVSIERMNESNLERNLVLMINIEYNPYFISGRNLLQYMNEVLKNYVNEPILEEQVVENKLKQYSHRLVNSMQIITKSNLDESVNYSSLQKIKDKESRYFVICFTFSLILTILVLMYNFFGDKAFMSKFTRIISFNLIKSLQEQTVLLGISWKYMVTLILVTLVVYLCGYTFHKKGIKSMLHLNPNMYSLISLGTNTCYLYSLYIMVYISIISSKETGNIKIYSDKLPNFFDIACMLITISLFGRILDVHSNLLILRIINNNTNGNEVTGENGDSMRYNIKDSFQIVSETKFESLEKTYYHFSNSENCQVLPLTFSKENNKIRGLYSKYQNTERGQKMNTTSIDSICLDDISPQSMEMKEESSIINKKVNVDLIDLGDIIIMKKDEIVPYDGIVVSDDIAVLDESMITGESRIIEKLYGNYISSGSRVLSDNVYIFVTEVGTESTLGKIQKLKIKARESQIKLPGIVDKFSRYFVPSIILLSIIAFIIWFMLAYFNKVNPERMFNTDRINFYTEFDNIFKDFPISSKVMFALHFSLSILAISCPCVIGITVPIAVLISTSLTSKKNILVQNTNIFNNIGFVDNIVFDKTGTLTNGRPSVKSIIMDEENIRELLDSTFNNGTNYDYNGCNSKWTKPTDLDFSISSIETFYINKNPNKPKNNILTEELIESYLKFWWIIGSCEYYNNHPAGNVLKSFSIRLFNNKEQYKFIQPSDCRYIPGVGMTCIINNMKVLITNQYKHLDEDFSLVSVNSKEYNHYLKSPSNTLEISLDNPENNIVEHSSLYLQNWLKYWSKKGSIIIYIFIGDLNNFKENEQGIINVRQMKLIGAVSMIDEPMFGVESTINYIKKNITEQIWLCSGDSFYTSNSIASIVGIDSDKIMSNSTPNDKLHLILDLQSNKDLNKSSNIDFNFDLNNDKVDKEFFKSFDLEYPKKKEENRKRIQNKSKKNLKRVMMIGDGINDSASIEAADIGILLGKGGINNFTHADVIILSNYQNNIKFLFKLGK</sequence>
<dbReference type="PRINTS" id="PR00119">
    <property type="entry name" value="CATATPASE"/>
</dbReference>
<dbReference type="Gene3D" id="1.20.1110.10">
    <property type="entry name" value="Calcium-transporting ATPase, transmembrane domain"/>
    <property type="match status" value="1"/>
</dbReference>
<evidence type="ECO:0000313" key="11">
    <source>
        <dbReference type="Proteomes" id="UP000186176"/>
    </source>
</evidence>
<dbReference type="InterPro" id="IPR023298">
    <property type="entry name" value="ATPase_P-typ_TM_dom_sf"/>
</dbReference>
<dbReference type="Gene3D" id="3.40.50.1000">
    <property type="entry name" value="HAD superfamily/HAD-like"/>
    <property type="match status" value="2"/>
</dbReference>
<feature type="transmembrane region" description="Helical" evidence="8">
    <location>
        <begin position="352"/>
        <end position="373"/>
    </location>
</feature>
<dbReference type="GeneID" id="39977971"/>
<evidence type="ECO:0000256" key="2">
    <source>
        <dbReference type="ARBA" id="ARBA00006024"/>
    </source>
</evidence>
<dbReference type="PANTHER" id="PTHR43520:SF8">
    <property type="entry name" value="P-TYPE CU(+) TRANSPORTER"/>
    <property type="match status" value="1"/>
</dbReference>
<dbReference type="SUPFAM" id="SSF81665">
    <property type="entry name" value="Calcium ATPase, transmembrane domain M"/>
    <property type="match status" value="1"/>
</dbReference>
<dbReference type="RefSeq" id="XP_028875529.1">
    <property type="nucleotide sequence ID" value="XM_029018192.1"/>
</dbReference>
<dbReference type="SFLD" id="SFLDG00002">
    <property type="entry name" value="C1.7:_P-type_atpase_like"/>
    <property type="match status" value="1"/>
</dbReference>
<dbReference type="PROSITE" id="PS00154">
    <property type="entry name" value="ATPASE_E1_E2"/>
    <property type="match status" value="1"/>
</dbReference>
<evidence type="ECO:0000256" key="3">
    <source>
        <dbReference type="ARBA" id="ARBA00022692"/>
    </source>
</evidence>
<name>A0A1J4MJD6_9CRYT</name>
<feature type="transmembrane region" description="Helical" evidence="8">
    <location>
        <begin position="443"/>
        <end position="462"/>
    </location>
</feature>
<dbReference type="Gene3D" id="3.30.70.100">
    <property type="match status" value="1"/>
</dbReference>
<keyword evidence="5" id="KW-1278">Translocase</keyword>
<keyword evidence="11" id="KW-1185">Reference proteome</keyword>
<evidence type="ECO:0000256" key="7">
    <source>
        <dbReference type="ARBA" id="ARBA00023136"/>
    </source>
</evidence>
<dbReference type="AlphaFoldDB" id="A0A1J4MJD6"/>
<dbReference type="SFLD" id="SFLDF00027">
    <property type="entry name" value="p-type_atpase"/>
    <property type="match status" value="1"/>
</dbReference>
<dbReference type="InterPro" id="IPR044492">
    <property type="entry name" value="P_typ_ATPase_HD_dom"/>
</dbReference>
<keyword evidence="4" id="KW-0479">Metal-binding</keyword>
<feature type="transmembrane region" description="Helical" evidence="8">
    <location>
        <begin position="239"/>
        <end position="258"/>
    </location>
</feature>
<dbReference type="PANTHER" id="PTHR43520">
    <property type="entry name" value="ATP7, ISOFORM B"/>
    <property type="match status" value="1"/>
</dbReference>
<dbReference type="InterPro" id="IPR036163">
    <property type="entry name" value="HMA_dom_sf"/>
</dbReference>
<evidence type="ECO:0000256" key="6">
    <source>
        <dbReference type="ARBA" id="ARBA00022989"/>
    </source>
</evidence>
<comment type="similarity">
    <text evidence="2">Belongs to the cation transport ATPase (P-type) (TC 3.A.3) family. Type IB subfamily.</text>
</comment>
<feature type="domain" description="HMA" evidence="9">
    <location>
        <begin position="2"/>
        <end position="70"/>
    </location>
</feature>
<dbReference type="Proteomes" id="UP000186176">
    <property type="component" value="Unassembled WGS sequence"/>
</dbReference>
<organism evidence="10 11">
    <name type="scientific">Cryptosporidium ubiquitum</name>
    <dbReference type="NCBI Taxonomy" id="857276"/>
    <lineage>
        <taxon>Eukaryota</taxon>
        <taxon>Sar</taxon>
        <taxon>Alveolata</taxon>
        <taxon>Apicomplexa</taxon>
        <taxon>Conoidasida</taxon>
        <taxon>Coccidia</taxon>
        <taxon>Eucoccidiorida</taxon>
        <taxon>Eimeriorina</taxon>
        <taxon>Cryptosporidiidae</taxon>
        <taxon>Cryptosporidium</taxon>
    </lineage>
</organism>
<keyword evidence="3 8" id="KW-0812">Transmembrane</keyword>
<dbReference type="InterPro" id="IPR023299">
    <property type="entry name" value="ATPase_P-typ_cyto_dom_N"/>
</dbReference>
<evidence type="ECO:0000313" key="10">
    <source>
        <dbReference type="EMBL" id="OII74336.1"/>
    </source>
</evidence>
<dbReference type="SUPFAM" id="SSF56784">
    <property type="entry name" value="HAD-like"/>
    <property type="match status" value="1"/>
</dbReference>
<dbReference type="GO" id="GO:0005507">
    <property type="term" value="F:copper ion binding"/>
    <property type="evidence" value="ECO:0007669"/>
    <property type="project" value="TreeGrafter"/>
</dbReference>
<evidence type="ECO:0000259" key="9">
    <source>
        <dbReference type="PROSITE" id="PS50846"/>
    </source>
</evidence>
<dbReference type="PROSITE" id="PS01229">
    <property type="entry name" value="COF_2"/>
    <property type="match status" value="1"/>
</dbReference>
<comment type="caution">
    <text evidence="10">The sequence shown here is derived from an EMBL/GenBank/DDBJ whole genome shotgun (WGS) entry which is preliminary data.</text>
</comment>
<reference evidence="10 11" key="1">
    <citation type="submission" date="2016-10" db="EMBL/GenBank/DDBJ databases">
        <title>Reductive evolution of mitochondrial metabolism and differential evolution of invasion-related proteins in Cryptosporidium.</title>
        <authorList>
            <person name="Liu S."/>
            <person name="Roellig D.M."/>
            <person name="Guo Y."/>
            <person name="Li N."/>
            <person name="Frace M.A."/>
            <person name="Tang K."/>
            <person name="Zhang L."/>
            <person name="Feng Y."/>
            <person name="Xiao L."/>
        </authorList>
    </citation>
    <scope>NUCLEOTIDE SEQUENCE [LARGE SCALE GENOMIC DNA]</scope>
    <source>
        <strain evidence="10">39726</strain>
    </source>
</reference>
<dbReference type="SUPFAM" id="SSF55008">
    <property type="entry name" value="HMA, heavy metal-associated domain"/>
    <property type="match status" value="1"/>
</dbReference>
<dbReference type="VEuPathDB" id="CryptoDB:cubi_01180"/>
<dbReference type="GO" id="GO:0016020">
    <property type="term" value="C:membrane"/>
    <property type="evidence" value="ECO:0007669"/>
    <property type="project" value="UniProtKB-SubCell"/>
</dbReference>
<dbReference type="InterPro" id="IPR023214">
    <property type="entry name" value="HAD_sf"/>
</dbReference>
<dbReference type="PROSITE" id="PS50846">
    <property type="entry name" value="HMA_2"/>
    <property type="match status" value="1"/>
</dbReference>
<feature type="transmembrane region" description="Helical" evidence="8">
    <location>
        <begin position="783"/>
        <end position="810"/>
    </location>
</feature>
<accession>A0A1J4MJD6</accession>